<accession>A0A7D5M520</accession>
<dbReference type="OrthoDB" id="11892at2157"/>
<dbReference type="GeneID" id="56061019"/>
<organism evidence="2 3">
    <name type="scientific">Nitrosopumilus oxyclinae</name>
    <dbReference type="NCBI Taxonomy" id="1959104"/>
    <lineage>
        <taxon>Archaea</taxon>
        <taxon>Nitrososphaerota</taxon>
        <taxon>Nitrososphaeria</taxon>
        <taxon>Nitrosopumilales</taxon>
        <taxon>Nitrosopumilaceae</taxon>
        <taxon>Nitrosopumilus</taxon>
    </lineage>
</organism>
<evidence type="ECO:0000256" key="1">
    <source>
        <dbReference type="SAM" id="MobiDB-lite"/>
    </source>
</evidence>
<dbReference type="AlphaFoldDB" id="A0A7D5M520"/>
<dbReference type="KEGG" id="nox:C5F49_03625"/>
<protein>
    <submittedName>
        <fullName evidence="2">Uncharacterized protein</fullName>
    </submittedName>
</protein>
<proteinExistence type="predicted"/>
<dbReference type="Proteomes" id="UP000509441">
    <property type="component" value="Chromosome"/>
</dbReference>
<evidence type="ECO:0000313" key="3">
    <source>
        <dbReference type="Proteomes" id="UP000509441"/>
    </source>
</evidence>
<evidence type="ECO:0000313" key="2">
    <source>
        <dbReference type="EMBL" id="QLH04508.1"/>
    </source>
</evidence>
<keyword evidence="3" id="KW-1185">Reference proteome</keyword>
<reference evidence="2 3" key="1">
    <citation type="submission" date="2018-02" db="EMBL/GenBank/DDBJ databases">
        <title>Complete genome of Nitrosopumilus oxyclinae HCE1.</title>
        <authorList>
            <person name="Qin W."/>
            <person name="Zheng Y."/>
            <person name="Stahl D.A."/>
        </authorList>
    </citation>
    <scope>NUCLEOTIDE SEQUENCE [LARGE SCALE GENOMIC DNA]</scope>
    <source>
        <strain evidence="2 3">HCE1</strain>
    </source>
</reference>
<sequence>MTNVGVGEIIYDLRKKIQQIQFDLDQLGEPTKNIPEMIESANLLRSNEYLLKSDEKKTELIGAYGQYSKELEKLLSIVFDIQKDLKEILKEQSTLISNPSKKPKPSKKLLKPKKKLAKPKKK</sequence>
<gene>
    <name evidence="2" type="ORF">C5F49_03625</name>
</gene>
<name>A0A7D5M520_9ARCH</name>
<feature type="compositionally biased region" description="Basic residues" evidence="1">
    <location>
        <begin position="101"/>
        <end position="122"/>
    </location>
</feature>
<dbReference type="RefSeq" id="WP_179363401.1">
    <property type="nucleotide sequence ID" value="NZ_CP026994.1"/>
</dbReference>
<dbReference type="EMBL" id="CP026994">
    <property type="protein sequence ID" value="QLH04508.1"/>
    <property type="molecule type" value="Genomic_DNA"/>
</dbReference>
<feature type="region of interest" description="Disordered" evidence="1">
    <location>
        <begin position="96"/>
        <end position="122"/>
    </location>
</feature>